<evidence type="ECO:0000256" key="2">
    <source>
        <dbReference type="SAM" id="SignalP"/>
    </source>
</evidence>
<comment type="caution">
    <text evidence="1">Lacks conserved residue(s) required for the propagation of feature annotation.</text>
</comment>
<organism evidence="4 5">
    <name type="scientific">Rhodohalobacter sulfatireducens</name>
    <dbReference type="NCBI Taxonomy" id="2911366"/>
    <lineage>
        <taxon>Bacteria</taxon>
        <taxon>Pseudomonadati</taxon>
        <taxon>Balneolota</taxon>
        <taxon>Balneolia</taxon>
        <taxon>Balneolales</taxon>
        <taxon>Balneolaceae</taxon>
        <taxon>Rhodohalobacter</taxon>
    </lineage>
</organism>
<evidence type="ECO:0000259" key="3">
    <source>
        <dbReference type="PROSITE" id="PS52035"/>
    </source>
</evidence>
<dbReference type="GO" id="GO:0004180">
    <property type="term" value="F:carboxypeptidase activity"/>
    <property type="evidence" value="ECO:0007669"/>
    <property type="project" value="UniProtKB-KW"/>
</dbReference>
<keyword evidence="4" id="KW-0645">Protease</keyword>
<sequence>MKNRFISLLLLLIIPFTGYSQADLDYYLPDDVELDPTIPTPEEVIGHQVGEWHVTHDKLVSYMYAIAEASDRVTIEEYAKSYEDRPLLILTITSPGNHAQIDEIKENQLALTEPDQSGDVDIENQPVVVNIGNSIHGNEPSGSNSSLLTAYYFAAAQGERVEEILDDAVLLLDPSFNPDGLNRFATWVNMHKSITTTTDPADREYNERWPSGRTNHYWFDLNRDWMPVQHPESRGRIAKFHEWRPNILTDHHEMGSNSTFFFQPGIPSRTHPLTPQINQDLTGQIAEFHAEALDEIQSLYYSEESFDDFYYGKGSTYPDLFGTIGILFEQASSRGHAQETNHGVLEFPFTIRNQFTTALSTVDAAVALRTDLHEYRRDYYRDVREEASSADAKAFVIGDPYDRGRNYHFADLLSKHNVDMYELSEDIEVNGQEFRQGSAWVIPTDQAEYKFIEAMFETRTEFTDSLFYDVSTWTLPFAFNLPYAELDDGDFDNDLLGNRVENPELPSGEIIGGESNYAYIFSWDEYYAPRTLYRLQDKGVRTKVIQKPTTVETPDGPMEFDYGSIVVALGTQDVDAGEIYSTLQTASEEDGVTIYNVTSGLSVNGVDLGSPSIETLEKPEIAILVGSGISSYDVGEAWHQFDQRYKIPITMIEKDEFGSADLDRYNTIIMSDGGYGDLSENSISELKEWIRNDGVLILQEGAIEWGINQDLVNLTAKQDSGRFEFSEDLSYADLPSARGAQYIGGTIFNAALDTTHPLGYGYNDEEIYVFRSGTQFYEQPENHFSVPVSLTEDPLASGYISDFNLELIRNTPSIVVDSHGGGRIISFVDNPNFRAFWFGQNKLFANAIFFGRTIYWASTN</sequence>
<feature type="signal peptide" evidence="2">
    <location>
        <begin position="1"/>
        <end position="22"/>
    </location>
</feature>
<dbReference type="RefSeq" id="WP_237855652.1">
    <property type="nucleotide sequence ID" value="NZ_JAKLWS010000029.1"/>
</dbReference>
<feature type="chain" id="PRO_5047331821" evidence="2">
    <location>
        <begin position="23"/>
        <end position="860"/>
    </location>
</feature>
<keyword evidence="2" id="KW-0732">Signal</keyword>
<reference evidence="4" key="1">
    <citation type="submission" date="2022-01" db="EMBL/GenBank/DDBJ databases">
        <authorList>
            <person name="Wang Y."/>
        </authorList>
    </citation>
    <scope>NUCLEOTIDE SEQUENCE</scope>
    <source>
        <strain evidence="4">WB101</strain>
    </source>
</reference>
<dbReference type="InterPro" id="IPR029062">
    <property type="entry name" value="Class_I_gatase-like"/>
</dbReference>
<keyword evidence="4" id="KW-0378">Hydrolase</keyword>
<dbReference type="PROSITE" id="PS52035">
    <property type="entry name" value="PEPTIDASE_M14"/>
    <property type="match status" value="1"/>
</dbReference>
<comment type="caution">
    <text evidence="4">The sequence shown here is derived from an EMBL/GenBank/DDBJ whole genome shotgun (WGS) entry which is preliminary data.</text>
</comment>
<accession>A0ABS9KHE8</accession>
<proteinExistence type="inferred from homology"/>
<keyword evidence="5" id="KW-1185">Reference proteome</keyword>
<dbReference type="EMBL" id="JAKLWS010000029">
    <property type="protein sequence ID" value="MCG2590281.1"/>
    <property type="molecule type" value="Genomic_DNA"/>
</dbReference>
<comment type="similarity">
    <text evidence="1">Belongs to the peptidase M14 family.</text>
</comment>
<evidence type="ECO:0000256" key="1">
    <source>
        <dbReference type="PROSITE-ProRule" id="PRU01379"/>
    </source>
</evidence>
<evidence type="ECO:0000313" key="4">
    <source>
        <dbReference type="EMBL" id="MCG2590281.1"/>
    </source>
</evidence>
<dbReference type="InterPro" id="IPR000834">
    <property type="entry name" value="Peptidase_M14"/>
</dbReference>
<dbReference type="SUPFAM" id="SSF52317">
    <property type="entry name" value="Class I glutamine amidotransferase-like"/>
    <property type="match status" value="1"/>
</dbReference>
<dbReference type="Gene3D" id="3.40.630.10">
    <property type="entry name" value="Zn peptidases"/>
    <property type="match status" value="1"/>
</dbReference>
<dbReference type="SMART" id="SM00631">
    <property type="entry name" value="Zn_pept"/>
    <property type="match status" value="1"/>
</dbReference>
<protein>
    <submittedName>
        <fullName evidence="4">Zinc carboxypeptidase</fullName>
    </submittedName>
</protein>
<dbReference type="Proteomes" id="UP001165366">
    <property type="component" value="Unassembled WGS sequence"/>
</dbReference>
<keyword evidence="4" id="KW-0121">Carboxypeptidase</keyword>
<name>A0ABS9KHE8_9BACT</name>
<gene>
    <name evidence="4" type="ORF">L6773_17020</name>
</gene>
<feature type="domain" description="Peptidase M14" evidence="3">
    <location>
        <begin position="52"/>
        <end position="351"/>
    </location>
</feature>
<evidence type="ECO:0000313" key="5">
    <source>
        <dbReference type="Proteomes" id="UP001165366"/>
    </source>
</evidence>
<dbReference type="SUPFAM" id="SSF53187">
    <property type="entry name" value="Zn-dependent exopeptidases"/>
    <property type="match status" value="1"/>
</dbReference>
<reference evidence="4" key="2">
    <citation type="submission" date="2024-05" db="EMBL/GenBank/DDBJ databases">
        <title>Rhodohalobacter halophilus gen. nov., sp. nov., a moderately halophilic member of the family Balneolaceae.</title>
        <authorList>
            <person name="Xia J."/>
        </authorList>
    </citation>
    <scope>NUCLEOTIDE SEQUENCE</scope>
    <source>
        <strain evidence="4">WB101</strain>
    </source>
</reference>
<dbReference type="Pfam" id="PF00246">
    <property type="entry name" value="Peptidase_M14"/>
    <property type="match status" value="1"/>
</dbReference>